<dbReference type="GO" id="GO:0051536">
    <property type="term" value="F:iron-sulfur cluster binding"/>
    <property type="evidence" value="ECO:0007669"/>
    <property type="project" value="InterPro"/>
</dbReference>
<feature type="domain" description="NIF system FeS cluster assembly NifU N-terminal" evidence="1">
    <location>
        <begin position="7"/>
        <end position="129"/>
    </location>
</feature>
<sequence length="197" mass="20325">MRLEQIYQEVILDHYKHPHHRGLREPFGAEVHHVNPTCGDEVTLRVALSEDGQTVDDISYDGQGCSISQASTSVLTDQVIGQSVGDALKTVAAFSEMVSSRGRIEGDEDVLGDGVAFAGVAKYPARVKCALLGWTAFKAALAEASASDTALAEASASDTALAEASASDTALAEASASDTALALAGGGDAAEEAEENS</sequence>
<evidence type="ECO:0000313" key="3">
    <source>
        <dbReference type="Proteomes" id="UP000466785"/>
    </source>
</evidence>
<dbReference type="NCBIfam" id="TIGR01994">
    <property type="entry name" value="SUF_scaf_2"/>
    <property type="match status" value="1"/>
</dbReference>
<dbReference type="AlphaFoldDB" id="A0A6N4VBP0"/>
<protein>
    <recommendedName>
        <fullName evidence="1">NIF system FeS cluster assembly NifU N-terminal domain-containing protein</fullName>
    </recommendedName>
</protein>
<dbReference type="GO" id="GO:0005506">
    <property type="term" value="F:iron ion binding"/>
    <property type="evidence" value="ECO:0007669"/>
    <property type="project" value="InterPro"/>
</dbReference>
<proteinExistence type="predicted"/>
<dbReference type="CDD" id="cd06664">
    <property type="entry name" value="IscU_like"/>
    <property type="match status" value="1"/>
</dbReference>
<evidence type="ECO:0000259" key="1">
    <source>
        <dbReference type="Pfam" id="PF01592"/>
    </source>
</evidence>
<dbReference type="Pfam" id="PF01592">
    <property type="entry name" value="NifU_N"/>
    <property type="match status" value="1"/>
</dbReference>
<organism evidence="2 3">
    <name type="scientific">Mycolicibacterium poriferae</name>
    <dbReference type="NCBI Taxonomy" id="39694"/>
    <lineage>
        <taxon>Bacteria</taxon>
        <taxon>Bacillati</taxon>
        <taxon>Actinomycetota</taxon>
        <taxon>Actinomycetes</taxon>
        <taxon>Mycobacteriales</taxon>
        <taxon>Mycobacteriaceae</taxon>
        <taxon>Mycolicibacterium</taxon>
    </lineage>
</organism>
<dbReference type="KEGG" id="mpof:MPOR_30470"/>
<dbReference type="InterPro" id="IPR002871">
    <property type="entry name" value="NIF_FeS_clus_asmbl_NifU_N"/>
</dbReference>
<dbReference type="PANTHER" id="PTHR10093">
    <property type="entry name" value="IRON-SULFUR CLUSTER ASSEMBLY ENZYME NIFU HOMOLOG"/>
    <property type="match status" value="1"/>
</dbReference>
<dbReference type="GO" id="GO:0016226">
    <property type="term" value="P:iron-sulfur cluster assembly"/>
    <property type="evidence" value="ECO:0007669"/>
    <property type="project" value="InterPro"/>
</dbReference>
<dbReference type="Gene3D" id="3.90.1010.10">
    <property type="match status" value="1"/>
</dbReference>
<name>A0A6N4VBP0_9MYCO</name>
<evidence type="ECO:0000313" key="2">
    <source>
        <dbReference type="EMBL" id="BBX52021.1"/>
    </source>
</evidence>
<accession>A0A6N4VBP0</accession>
<gene>
    <name evidence="2" type="ORF">MPOR_30470</name>
</gene>
<keyword evidence="3" id="KW-1185">Reference proteome</keyword>
<dbReference type="SUPFAM" id="SSF82649">
    <property type="entry name" value="SufE/NifU"/>
    <property type="match status" value="1"/>
</dbReference>
<reference evidence="2 3" key="1">
    <citation type="journal article" date="2019" name="Emerg. Microbes Infect.">
        <title>Comprehensive subspecies identification of 175 nontuberculous mycobacteria species based on 7547 genomic profiles.</title>
        <authorList>
            <person name="Matsumoto Y."/>
            <person name="Kinjo T."/>
            <person name="Motooka D."/>
            <person name="Nabeya D."/>
            <person name="Jung N."/>
            <person name="Uechi K."/>
            <person name="Horii T."/>
            <person name="Iida T."/>
            <person name="Fujita J."/>
            <person name="Nakamura S."/>
        </authorList>
    </citation>
    <scope>NUCLEOTIDE SEQUENCE [LARGE SCALE GENOMIC DNA]</scope>
    <source>
        <strain evidence="2 3">JCM 12603</strain>
    </source>
</reference>
<dbReference type="EMBL" id="AP022570">
    <property type="protein sequence ID" value="BBX52021.1"/>
    <property type="molecule type" value="Genomic_DNA"/>
</dbReference>
<dbReference type="Proteomes" id="UP000466785">
    <property type="component" value="Chromosome"/>
</dbReference>